<dbReference type="Pfam" id="PF04844">
    <property type="entry name" value="Ovate"/>
    <property type="match status" value="1"/>
</dbReference>
<dbReference type="PANTHER" id="PTHR33057">
    <property type="entry name" value="TRANSCRIPTION REPRESSOR OFP7-RELATED"/>
    <property type="match status" value="1"/>
</dbReference>
<protein>
    <recommendedName>
        <fullName evidence="6">Transcription repressor</fullName>
    </recommendedName>
    <alternativeName>
        <fullName evidence="6">Ovate family protein</fullName>
    </alternativeName>
</protein>
<feature type="region of interest" description="Disordered" evidence="7">
    <location>
        <begin position="60"/>
        <end position="80"/>
    </location>
</feature>
<dbReference type="PANTHER" id="PTHR33057:SF216">
    <property type="entry name" value="TRANSCRIPTION REPRESSOR"/>
    <property type="match status" value="1"/>
</dbReference>
<comment type="subcellular location">
    <subcellularLocation>
        <location evidence="1 6">Nucleus</location>
    </subcellularLocation>
</comment>
<dbReference type="EMBL" id="MLFT02000009">
    <property type="protein sequence ID" value="PHT38683.1"/>
    <property type="molecule type" value="Genomic_DNA"/>
</dbReference>
<keyword evidence="5 6" id="KW-0539">Nucleus</keyword>
<feature type="domain" description="OVATE" evidence="8">
    <location>
        <begin position="141"/>
        <end position="204"/>
    </location>
</feature>
<evidence type="ECO:0000256" key="1">
    <source>
        <dbReference type="ARBA" id="ARBA00004123"/>
    </source>
</evidence>
<feature type="compositionally biased region" description="Low complexity" evidence="7">
    <location>
        <begin position="60"/>
        <end position="71"/>
    </location>
</feature>
<reference evidence="9 10" key="1">
    <citation type="journal article" date="2017" name="Genome Biol.">
        <title>New reference genome sequences of hot pepper reveal the massive evolution of plant disease-resistance genes by retroduplication.</title>
        <authorList>
            <person name="Kim S."/>
            <person name="Park J."/>
            <person name="Yeom S.I."/>
            <person name="Kim Y.M."/>
            <person name="Seo E."/>
            <person name="Kim K.T."/>
            <person name="Kim M.S."/>
            <person name="Lee J.M."/>
            <person name="Cheong K."/>
            <person name="Shin H.S."/>
            <person name="Kim S.B."/>
            <person name="Han K."/>
            <person name="Lee J."/>
            <person name="Park M."/>
            <person name="Lee H.A."/>
            <person name="Lee H.Y."/>
            <person name="Lee Y."/>
            <person name="Oh S."/>
            <person name="Lee J.H."/>
            <person name="Choi E."/>
            <person name="Choi E."/>
            <person name="Lee S.E."/>
            <person name="Jeon J."/>
            <person name="Kim H."/>
            <person name="Choi G."/>
            <person name="Song H."/>
            <person name="Lee J."/>
            <person name="Lee S.C."/>
            <person name="Kwon J.K."/>
            <person name="Lee H.Y."/>
            <person name="Koo N."/>
            <person name="Hong Y."/>
            <person name="Kim R.W."/>
            <person name="Kang W.H."/>
            <person name="Huh J.H."/>
            <person name="Kang B.C."/>
            <person name="Yang T.J."/>
            <person name="Lee Y.H."/>
            <person name="Bennetzen J.L."/>
            <person name="Choi D."/>
        </authorList>
    </citation>
    <scope>NUCLEOTIDE SEQUENCE [LARGE SCALE GENOMIC DNA]</scope>
    <source>
        <strain evidence="10">cv. PBC81</strain>
    </source>
</reference>
<keyword evidence="2 6" id="KW-0678">Repressor</keyword>
<keyword evidence="4 6" id="KW-0804">Transcription</keyword>
<comment type="caution">
    <text evidence="9">The sequence shown here is derived from an EMBL/GenBank/DDBJ whole genome shotgun (WGS) entry which is preliminary data.</text>
</comment>
<proteinExistence type="predicted"/>
<evidence type="ECO:0000256" key="3">
    <source>
        <dbReference type="ARBA" id="ARBA00023015"/>
    </source>
</evidence>
<comment type="function">
    <text evidence="6">Transcriptional repressor that regulates multiple aspects of plant growth and development.</text>
</comment>
<evidence type="ECO:0000256" key="4">
    <source>
        <dbReference type="ARBA" id="ARBA00023163"/>
    </source>
</evidence>
<reference evidence="10" key="2">
    <citation type="journal article" date="2017" name="J. Anim. Genet.">
        <title>Multiple reference genome sequences of hot pepper reveal the massive evolution of plant disease resistance genes by retroduplication.</title>
        <authorList>
            <person name="Kim S."/>
            <person name="Park J."/>
            <person name="Yeom S.-I."/>
            <person name="Kim Y.-M."/>
            <person name="Seo E."/>
            <person name="Kim K.-T."/>
            <person name="Kim M.-S."/>
            <person name="Lee J.M."/>
            <person name="Cheong K."/>
            <person name="Shin H.-S."/>
            <person name="Kim S.-B."/>
            <person name="Han K."/>
            <person name="Lee J."/>
            <person name="Park M."/>
            <person name="Lee H.-A."/>
            <person name="Lee H.-Y."/>
            <person name="Lee Y."/>
            <person name="Oh S."/>
            <person name="Lee J.H."/>
            <person name="Choi E."/>
            <person name="Choi E."/>
            <person name="Lee S.E."/>
            <person name="Jeon J."/>
            <person name="Kim H."/>
            <person name="Choi G."/>
            <person name="Song H."/>
            <person name="Lee J."/>
            <person name="Lee S.-C."/>
            <person name="Kwon J.-K."/>
            <person name="Lee H.-Y."/>
            <person name="Koo N."/>
            <person name="Hong Y."/>
            <person name="Kim R.W."/>
            <person name="Kang W.-H."/>
            <person name="Huh J.H."/>
            <person name="Kang B.-C."/>
            <person name="Yang T.-J."/>
            <person name="Lee Y.-H."/>
            <person name="Bennetzen J.L."/>
            <person name="Choi D."/>
        </authorList>
    </citation>
    <scope>NUCLEOTIDE SEQUENCE [LARGE SCALE GENOMIC DNA]</scope>
    <source>
        <strain evidence="10">cv. PBC81</strain>
    </source>
</reference>
<evidence type="ECO:0000259" key="8">
    <source>
        <dbReference type="PROSITE" id="PS51754"/>
    </source>
</evidence>
<dbReference type="NCBIfam" id="TIGR01568">
    <property type="entry name" value="A_thal_3678"/>
    <property type="match status" value="1"/>
</dbReference>
<evidence type="ECO:0000313" key="9">
    <source>
        <dbReference type="EMBL" id="PHT38683.1"/>
    </source>
</evidence>
<dbReference type="AlphaFoldDB" id="A0A2G2W0F6"/>
<evidence type="ECO:0000256" key="2">
    <source>
        <dbReference type="ARBA" id="ARBA00022491"/>
    </source>
</evidence>
<evidence type="ECO:0000256" key="5">
    <source>
        <dbReference type="ARBA" id="ARBA00023242"/>
    </source>
</evidence>
<dbReference type="GO" id="GO:0005634">
    <property type="term" value="C:nucleus"/>
    <property type="evidence" value="ECO:0007669"/>
    <property type="project" value="UniProtKB-SubCell"/>
</dbReference>
<evidence type="ECO:0000313" key="10">
    <source>
        <dbReference type="Proteomes" id="UP000224567"/>
    </source>
</evidence>
<feature type="compositionally biased region" description="Acidic residues" evidence="7">
    <location>
        <begin position="303"/>
        <end position="320"/>
    </location>
</feature>
<dbReference type="PROSITE" id="PS51754">
    <property type="entry name" value="OVATE"/>
    <property type="match status" value="1"/>
</dbReference>
<dbReference type="GO" id="GO:0045892">
    <property type="term" value="P:negative regulation of DNA-templated transcription"/>
    <property type="evidence" value="ECO:0007669"/>
    <property type="project" value="UniProtKB-UniRule"/>
</dbReference>
<sequence>MPKILQKKFYHCFPNFKCLPTLLSLPLDETHEEEKITDEENTFKNFNSVFNIIPSDSTTASKSLTNSSTTTTEEEETDNHNYIFSSFDDSDYSDHSYSNNIPDFSNIFASQRFFFSSPGNSNSIVDFPAENTKVVNGGVAVQRYSPDPYSDFRRSMQEMVEAHELKDVKDNWEFLHELVLCYLNLNPKHTHKYIIGAFSDLVVSLVSLEEGKKTEDYVVVGGIFSGKWEETPKCWIWKTPSKETVSIVLPRNGPYADMVKSVMERGELSCDQSKVSGRSFHINPTLTPPPTVDDTSTEYDSIGDDEWDNSEDYEEEEYGVGEDGQLKPQRSHSFSDGTNLFVGKTFKDKKTLNLLLKQILVKMSFNYITVKSCKRDLRVRCVAPTCRWMVHACAIGESGWFQVHKYMGEHTCGIDHVTGKHKNFIVEVIASLILNFFIDNKGPSPRGFDLGSYIAGRAIESIGWQASLRRT</sequence>
<dbReference type="InterPro" id="IPR038933">
    <property type="entry name" value="Ovate"/>
</dbReference>
<evidence type="ECO:0000256" key="7">
    <source>
        <dbReference type="SAM" id="MobiDB-lite"/>
    </source>
</evidence>
<feature type="region of interest" description="Disordered" evidence="7">
    <location>
        <begin position="303"/>
        <end position="332"/>
    </location>
</feature>
<organism evidence="9 10">
    <name type="scientific">Capsicum baccatum</name>
    <name type="common">Peruvian pepper</name>
    <dbReference type="NCBI Taxonomy" id="33114"/>
    <lineage>
        <taxon>Eukaryota</taxon>
        <taxon>Viridiplantae</taxon>
        <taxon>Streptophyta</taxon>
        <taxon>Embryophyta</taxon>
        <taxon>Tracheophyta</taxon>
        <taxon>Spermatophyta</taxon>
        <taxon>Magnoliopsida</taxon>
        <taxon>eudicotyledons</taxon>
        <taxon>Gunneridae</taxon>
        <taxon>Pentapetalae</taxon>
        <taxon>asterids</taxon>
        <taxon>lamiids</taxon>
        <taxon>Solanales</taxon>
        <taxon>Solanaceae</taxon>
        <taxon>Solanoideae</taxon>
        <taxon>Capsiceae</taxon>
        <taxon>Capsicum</taxon>
    </lineage>
</organism>
<gene>
    <name evidence="9" type="ORF">CQW23_22256</name>
</gene>
<accession>A0A2G2W0F6</accession>
<evidence type="ECO:0000256" key="6">
    <source>
        <dbReference type="RuleBase" id="RU367028"/>
    </source>
</evidence>
<dbReference type="STRING" id="33114.A0A2G2W0F6"/>
<keyword evidence="10" id="KW-1185">Reference proteome</keyword>
<dbReference type="OrthoDB" id="690912at2759"/>
<dbReference type="InterPro" id="IPR006458">
    <property type="entry name" value="Ovate_C"/>
</dbReference>
<dbReference type="Proteomes" id="UP000224567">
    <property type="component" value="Unassembled WGS sequence"/>
</dbReference>
<name>A0A2G2W0F6_CAPBA</name>
<keyword evidence="3 6" id="KW-0805">Transcription regulation</keyword>